<name>A0A6J4JUN4_9BACT</name>
<proteinExistence type="predicted"/>
<sequence length="72" mass="8064">WKTISIMLQIPKKNILPPRTHPPKTPNTTKKKVAEIILTNPREDKVANLPTVTKTLPTTREKKKVTPAAKTA</sequence>
<feature type="non-terminal residue" evidence="1">
    <location>
        <position position="72"/>
    </location>
</feature>
<feature type="non-terminal residue" evidence="1">
    <location>
        <position position="1"/>
    </location>
</feature>
<dbReference type="AlphaFoldDB" id="A0A6J4JUN4"/>
<organism evidence="1">
    <name type="scientific">uncultured Adhaeribacter sp</name>
    <dbReference type="NCBI Taxonomy" id="448109"/>
    <lineage>
        <taxon>Bacteria</taxon>
        <taxon>Pseudomonadati</taxon>
        <taxon>Bacteroidota</taxon>
        <taxon>Cytophagia</taxon>
        <taxon>Cytophagales</taxon>
        <taxon>Hymenobacteraceae</taxon>
        <taxon>Adhaeribacter</taxon>
        <taxon>environmental samples</taxon>
    </lineage>
</organism>
<reference evidence="1" key="1">
    <citation type="submission" date="2020-02" db="EMBL/GenBank/DDBJ databases">
        <authorList>
            <person name="Meier V. D."/>
        </authorList>
    </citation>
    <scope>NUCLEOTIDE SEQUENCE</scope>
    <source>
        <strain evidence="1">AVDCRST_MAG95</strain>
    </source>
</reference>
<protein>
    <submittedName>
        <fullName evidence="1">Uncharacterized protein</fullName>
    </submittedName>
</protein>
<gene>
    <name evidence="1" type="ORF">AVDCRST_MAG95-3770</name>
</gene>
<dbReference type="EMBL" id="CADCTJ010001185">
    <property type="protein sequence ID" value="CAA9287614.1"/>
    <property type="molecule type" value="Genomic_DNA"/>
</dbReference>
<accession>A0A6J4JUN4</accession>
<evidence type="ECO:0000313" key="1">
    <source>
        <dbReference type="EMBL" id="CAA9287614.1"/>
    </source>
</evidence>